<dbReference type="Gene3D" id="3.30.110.60">
    <property type="entry name" value="YhbY-like"/>
    <property type="match status" value="1"/>
</dbReference>
<dbReference type="AlphaFoldDB" id="A0A7J2TAX5"/>
<evidence type="ECO:0000256" key="2">
    <source>
        <dbReference type="PROSITE-ProRule" id="PRU00626"/>
    </source>
</evidence>
<proteinExistence type="predicted"/>
<dbReference type="PROSITE" id="PS51295">
    <property type="entry name" value="CRM"/>
    <property type="match status" value="1"/>
</dbReference>
<comment type="caution">
    <text evidence="4">The sequence shown here is derived from an EMBL/GenBank/DDBJ whole genome shotgun (WGS) entry which is preliminary data.</text>
</comment>
<dbReference type="SMART" id="SM01103">
    <property type="entry name" value="CRS1_YhbY"/>
    <property type="match status" value="1"/>
</dbReference>
<evidence type="ECO:0000313" key="4">
    <source>
        <dbReference type="EMBL" id="HEH31314.1"/>
    </source>
</evidence>
<gene>
    <name evidence="5" type="ORF">ENM66_02175</name>
    <name evidence="4" type="ORF">ENP99_04295</name>
</gene>
<name>A0A7J2TAX5_9CREN</name>
<feature type="domain" description="CRM" evidence="3">
    <location>
        <begin position="1"/>
        <end position="94"/>
    </location>
</feature>
<reference evidence="4" key="1">
    <citation type="journal article" date="2020" name="mSystems">
        <title>Genome- and Community-Level Interaction Insights into Carbon Utilization and Element Cycling Functions of Hydrothermarchaeota in Hydrothermal Sediment.</title>
        <authorList>
            <person name="Zhou Z."/>
            <person name="Liu Y."/>
            <person name="Xu W."/>
            <person name="Pan J."/>
            <person name="Luo Z.H."/>
            <person name="Li M."/>
        </authorList>
    </citation>
    <scope>NUCLEOTIDE SEQUENCE [LARGE SCALE GENOMIC DNA]</scope>
    <source>
        <strain evidence="5">SpSt-1105</strain>
        <strain evidence="4">SpSt-27</strain>
    </source>
</reference>
<sequence>MARLRGSLERLRKEKVVSRVDVNIGKAGLHEGVVKEIERRLREHGAVKIKLLKSARSIVSSEDIKKLAEGLGAILADERGYTYVLISRKQKVRE</sequence>
<protein>
    <submittedName>
        <fullName evidence="4">RNA-binding protein</fullName>
    </submittedName>
</protein>
<dbReference type="EMBL" id="DRYQ01000030">
    <property type="protein sequence ID" value="HHQ50141.1"/>
    <property type="molecule type" value="Genomic_DNA"/>
</dbReference>
<accession>A0A7J2TAX5</accession>
<dbReference type="PANTHER" id="PTHR40065">
    <property type="entry name" value="RNA-BINDING PROTEIN YHBY"/>
    <property type="match status" value="1"/>
</dbReference>
<evidence type="ECO:0000313" key="5">
    <source>
        <dbReference type="EMBL" id="HHQ50141.1"/>
    </source>
</evidence>
<dbReference type="SUPFAM" id="SSF75471">
    <property type="entry name" value="YhbY-like"/>
    <property type="match status" value="1"/>
</dbReference>
<evidence type="ECO:0000256" key="1">
    <source>
        <dbReference type="ARBA" id="ARBA00022884"/>
    </source>
</evidence>
<dbReference type="InterPro" id="IPR035920">
    <property type="entry name" value="YhbY-like_sf"/>
</dbReference>
<dbReference type="GO" id="GO:0003723">
    <property type="term" value="F:RNA binding"/>
    <property type="evidence" value="ECO:0007669"/>
    <property type="project" value="UniProtKB-UniRule"/>
</dbReference>
<dbReference type="EMBL" id="DSLL01000034">
    <property type="protein sequence ID" value="HEH31314.1"/>
    <property type="molecule type" value="Genomic_DNA"/>
</dbReference>
<evidence type="ECO:0000259" key="3">
    <source>
        <dbReference type="PROSITE" id="PS51295"/>
    </source>
</evidence>
<organism evidence="4">
    <name type="scientific">Ignisphaera aggregans</name>
    <dbReference type="NCBI Taxonomy" id="334771"/>
    <lineage>
        <taxon>Archaea</taxon>
        <taxon>Thermoproteota</taxon>
        <taxon>Thermoprotei</taxon>
        <taxon>Desulfurococcales</taxon>
        <taxon>Desulfurococcaceae</taxon>
        <taxon>Ignisphaera</taxon>
    </lineage>
</organism>
<dbReference type="Pfam" id="PF01985">
    <property type="entry name" value="CRS1_YhbY"/>
    <property type="match status" value="1"/>
</dbReference>
<dbReference type="PANTHER" id="PTHR40065:SF3">
    <property type="entry name" value="RNA-BINDING PROTEIN YHBY"/>
    <property type="match status" value="1"/>
</dbReference>
<dbReference type="InterPro" id="IPR001890">
    <property type="entry name" value="RNA-binding_CRM"/>
</dbReference>
<keyword evidence="1 2" id="KW-0694">RNA-binding</keyword>
<dbReference type="InterPro" id="IPR051925">
    <property type="entry name" value="RNA-binding_domain"/>
</dbReference>